<evidence type="ECO:0000259" key="3">
    <source>
        <dbReference type="Pfam" id="PF04676"/>
    </source>
</evidence>
<evidence type="ECO:0008006" key="6">
    <source>
        <dbReference type="Google" id="ProtNLM"/>
    </source>
</evidence>
<name>A0A182RF56_ANOFN</name>
<dbReference type="VEuPathDB" id="VectorBase:AFUN2_010251"/>
<dbReference type="Pfam" id="PF04677">
    <property type="entry name" value="CwfJ_C_1"/>
    <property type="match status" value="1"/>
</dbReference>
<evidence type="ECO:0000256" key="2">
    <source>
        <dbReference type="SAM" id="MobiDB-lite"/>
    </source>
</evidence>
<dbReference type="CDD" id="cd07380">
    <property type="entry name" value="MPP_CWF19_N"/>
    <property type="match status" value="1"/>
</dbReference>
<accession>A0A182RF56</accession>
<feature type="domain" description="Cwf19-like C-terminal" evidence="4">
    <location>
        <begin position="317"/>
        <end position="423"/>
    </location>
</feature>
<dbReference type="GO" id="GO:0000398">
    <property type="term" value="P:mRNA splicing, via spliceosome"/>
    <property type="evidence" value="ECO:0007669"/>
    <property type="project" value="TreeGrafter"/>
</dbReference>
<dbReference type="STRING" id="62324.A0A182RF56"/>
<dbReference type="InterPro" id="IPR006768">
    <property type="entry name" value="Cwf19-like_C_dom-1"/>
</dbReference>
<comment type="similarity">
    <text evidence="1">Belongs to the CWF19 family.</text>
</comment>
<evidence type="ECO:0000259" key="4">
    <source>
        <dbReference type="Pfam" id="PF04677"/>
    </source>
</evidence>
<dbReference type="PANTHER" id="PTHR12072">
    <property type="entry name" value="CWF19, CELL CYCLE CONTROL PROTEIN"/>
    <property type="match status" value="1"/>
</dbReference>
<dbReference type="GO" id="GO:0061632">
    <property type="term" value="F:RNA lariat debranching enzyme activator activity"/>
    <property type="evidence" value="ECO:0007669"/>
    <property type="project" value="TreeGrafter"/>
</dbReference>
<dbReference type="Gene3D" id="3.30.428.10">
    <property type="entry name" value="HIT-like"/>
    <property type="match status" value="1"/>
</dbReference>
<organism evidence="5">
    <name type="scientific">Anopheles funestus</name>
    <name type="common">African malaria mosquito</name>
    <dbReference type="NCBI Taxonomy" id="62324"/>
    <lineage>
        <taxon>Eukaryota</taxon>
        <taxon>Metazoa</taxon>
        <taxon>Ecdysozoa</taxon>
        <taxon>Arthropoda</taxon>
        <taxon>Hexapoda</taxon>
        <taxon>Insecta</taxon>
        <taxon>Pterygota</taxon>
        <taxon>Neoptera</taxon>
        <taxon>Endopterygota</taxon>
        <taxon>Diptera</taxon>
        <taxon>Nematocera</taxon>
        <taxon>Culicoidea</taxon>
        <taxon>Culicidae</taxon>
        <taxon>Anophelinae</taxon>
        <taxon>Anopheles</taxon>
    </lineage>
</organism>
<protein>
    <recommendedName>
        <fullName evidence="6">Cwf19-like C-terminal domain-containing protein</fullName>
    </recommendedName>
</protein>
<dbReference type="InterPro" id="IPR036265">
    <property type="entry name" value="HIT-like_sf"/>
</dbReference>
<dbReference type="InterPro" id="IPR006767">
    <property type="entry name" value="Cwf19-like_C_dom-2"/>
</dbReference>
<dbReference type="PANTHER" id="PTHR12072:SF4">
    <property type="entry name" value="CWF19-LIKE PROTEIN 1"/>
    <property type="match status" value="1"/>
</dbReference>
<feature type="region of interest" description="Disordered" evidence="2">
    <location>
        <begin position="291"/>
        <end position="314"/>
    </location>
</feature>
<sequence>MEQKLKLLVCGDVRGKLKAFFARIENVNKKSGPFDLVLCVGDFFGSNPEMEILEEYKRNTKTVAAPVYILGPTRKELAQYYADTDDGDICTNLSYLGKRGVYTTSGGLKIAYLSGIASSEESTDSNEWSYGKADAIAVRDSCLASKANLGDFRGIDILLTTQWPFGMQENVKDSSKLVSWLANAVKPRYHFCGLNDEFYESPPYRNLPDKNTQMELATRFVGLASFGNPEKKKHIYALNITPVEKMRVLELIQKTTDEIPSPYSGLSLLTESQGATAEKKDDQYFYDMNTYDDNRRNKRRSNEPNQGQKRARPPTFDQEKCWFCLSAGSIEKHLIISVGDHFYLALAKGPISETHILILSITHIQCAALLSEAQWTELVRFKQALAQFYVDRDQKVFFYERNFKTGHLQINAIGIDENVAWKIQHVLEDKGEEYSVQLEKVPTLNAPSDLPERGPYFVAELPDGTVMLTRQMKGFPLHFGREVICADNLLNCEEKADWRQCNCTKEEEDEMVKTFAKVSNLMTSRFNEFE</sequence>
<evidence type="ECO:0000313" key="5">
    <source>
        <dbReference type="EnsemblMetazoa" id="AFUN004834-PA"/>
    </source>
</evidence>
<dbReference type="Pfam" id="PF04676">
    <property type="entry name" value="CwfJ_C_2"/>
    <property type="match status" value="1"/>
</dbReference>
<evidence type="ECO:0000256" key="1">
    <source>
        <dbReference type="ARBA" id="ARBA00006795"/>
    </source>
</evidence>
<dbReference type="SUPFAM" id="SSF56300">
    <property type="entry name" value="Metallo-dependent phosphatases"/>
    <property type="match status" value="1"/>
</dbReference>
<feature type="domain" description="Cwf19-like protein C-terminal" evidence="3">
    <location>
        <begin position="448"/>
        <end position="517"/>
    </location>
</feature>
<proteinExistence type="inferred from homology"/>
<dbReference type="InterPro" id="IPR029052">
    <property type="entry name" value="Metallo-depent_PP-like"/>
</dbReference>
<dbReference type="GO" id="GO:0071014">
    <property type="term" value="C:post-mRNA release spliceosomal complex"/>
    <property type="evidence" value="ECO:0007669"/>
    <property type="project" value="TreeGrafter"/>
</dbReference>
<dbReference type="AlphaFoldDB" id="A0A182RF56"/>
<dbReference type="EnsemblMetazoa" id="AFUN004834-RA">
    <property type="protein sequence ID" value="AFUN004834-PA"/>
    <property type="gene ID" value="AFUN004834"/>
</dbReference>
<reference evidence="5" key="1">
    <citation type="submission" date="2020-05" db="UniProtKB">
        <authorList>
            <consortium name="EnsemblMetazoa"/>
        </authorList>
    </citation>
    <scope>IDENTIFICATION</scope>
    <source>
        <strain evidence="5">FUMOZ</strain>
    </source>
</reference>
<dbReference type="SUPFAM" id="SSF54197">
    <property type="entry name" value="HIT-like"/>
    <property type="match status" value="1"/>
</dbReference>
<dbReference type="InterPro" id="IPR040194">
    <property type="entry name" value="Cwf19-like"/>
</dbReference>
<dbReference type="VEuPathDB" id="VectorBase:AFUN004834"/>